<reference evidence="3 4" key="2">
    <citation type="journal article" date="2016" name="Genome Announc.">
        <title>Draft Genome Sequence of Erythromycin- and Oxytetracycline-Sensitive Nocardia seriolae Strain U-1 (NBRC 110359).</title>
        <authorList>
            <person name="Imajoh M."/>
            <person name="Sukeda M."/>
            <person name="Shimizu M."/>
            <person name="Yamane J."/>
            <person name="Ohnishi K."/>
            <person name="Oshima S."/>
        </authorList>
    </citation>
    <scope>NUCLEOTIDE SEQUENCE [LARGE SCALE GENOMIC DNA]</scope>
    <source>
        <strain evidence="3 4">U-1</strain>
    </source>
</reference>
<sequence>MNSTEHVAVAIVIVTYNSATDIPLLLADLRAEARGIALRIVVVDNESADGTAEVVRGYPEVVFVASGGNLGYAGGINVGLGHIGSCDAVLILNPDLRVRPGAIARMVATLDADDRIGAVVPLILNNEGHPHPSLSREPSVTRAFGDALLGSKLWRDRPEWLSEFDYRPSSYEQAHDVDWATGACLLIRGSLAVALGEWNESFFLYSEETEYFRRIRSSGHTVRFDPTAVVQHRLGGSGTSPALATLLEVNRIRYVELHHTRWYATLFRAMVALAAGLRGYDADHRRTLSIVLNRHRWNTLPRATKPAVPETLSGPFGRGAVIVPAYNESAVIERTLRPLGAAAVAGYFELIVVANGCTDDTAARARTIPGVHVVELPTGSKPLALNTGDSIATSWPRLYLDADIQITATTILAVLDRIDRGDILAARPTFRYDSATATPLVRGYYRARRKMAAHQNALWWAGVFGLSAEAHKRFGEFPDVTGDDMFVDTQFDDTEKTVVETDPSVWTTPTTLPGLLTVLTRHHRGNTELRERDPHRTPNTTQTTARAILRTITGPRSALDAAIYLGIAIAARRRAAHSDSRWERDDTSRTS</sequence>
<dbReference type="CDD" id="cd04186">
    <property type="entry name" value="GT_2_like_c"/>
    <property type="match status" value="1"/>
</dbReference>
<evidence type="ECO:0000313" key="3">
    <source>
        <dbReference type="EMBL" id="GAP28277.1"/>
    </source>
</evidence>
<evidence type="ECO:0000313" key="4">
    <source>
        <dbReference type="Proteomes" id="UP000037179"/>
    </source>
</evidence>
<dbReference type="EMBL" id="BBYQ01000031">
    <property type="protein sequence ID" value="GAP28277.1"/>
    <property type="molecule type" value="Genomic_DNA"/>
</dbReference>
<dbReference type="Proteomes" id="UP000180166">
    <property type="component" value="Chromosome"/>
</dbReference>
<keyword evidence="4" id="KW-1185">Reference proteome</keyword>
<accession>A0A0B8N2G4</accession>
<dbReference type="Gene3D" id="3.90.550.10">
    <property type="entry name" value="Spore Coat Polysaccharide Biosynthesis Protein SpsA, Chain A"/>
    <property type="match status" value="2"/>
</dbReference>
<reference evidence="4" key="1">
    <citation type="submission" date="2015-07" db="EMBL/GenBank/DDBJ databases">
        <title>Nocardia seriolae U-1 whole genome shotgun sequence.</title>
        <authorList>
            <person name="Imajoh M."/>
            <person name="Fukumoto Y."/>
            <person name="Sukeda M."/>
            <person name="Yamane J."/>
            <person name="Yamasaki K."/>
            <person name="Shimizu M."/>
            <person name="Ohnishi K."/>
            <person name="Oshima S."/>
        </authorList>
    </citation>
    <scope>NUCLEOTIDE SEQUENCE [LARGE SCALE GENOMIC DNA]</scope>
    <source>
        <strain evidence="4">U-1</strain>
    </source>
</reference>
<dbReference type="EMBL" id="CP017839">
    <property type="protein sequence ID" value="APA96544.1"/>
    <property type="molecule type" value="Genomic_DNA"/>
</dbReference>
<dbReference type="Pfam" id="PF00535">
    <property type="entry name" value="Glycos_transf_2"/>
    <property type="match status" value="2"/>
</dbReference>
<name>A0A0B8N2G4_9NOCA</name>
<dbReference type="PANTHER" id="PTHR43179:SF7">
    <property type="entry name" value="RHAMNOSYLTRANSFERASE WBBL"/>
    <property type="match status" value="1"/>
</dbReference>
<proteinExistence type="predicted"/>
<gene>
    <name evidence="2" type="ORF">NS506_02480</name>
    <name evidence="3" type="ORF">NSK11_contig00031-0042</name>
</gene>
<dbReference type="InterPro" id="IPR029044">
    <property type="entry name" value="Nucleotide-diphossugar_trans"/>
</dbReference>
<dbReference type="RefSeq" id="WP_052086283.1">
    <property type="nucleotide sequence ID" value="NZ_AP017900.1"/>
</dbReference>
<dbReference type="Proteomes" id="UP000037179">
    <property type="component" value="Unassembled WGS sequence"/>
</dbReference>
<protein>
    <recommendedName>
        <fullName evidence="1">Glycosyltransferase 2-like domain-containing protein</fullName>
    </recommendedName>
</protein>
<dbReference type="InterPro" id="IPR001173">
    <property type="entry name" value="Glyco_trans_2-like"/>
</dbReference>
<evidence type="ECO:0000259" key="1">
    <source>
        <dbReference type="Pfam" id="PF00535"/>
    </source>
</evidence>
<dbReference type="KEGG" id="nsr:NS506_02480"/>
<dbReference type="GeneID" id="93373222"/>
<reference evidence="2 5" key="3">
    <citation type="submission" date="2016-10" db="EMBL/GenBank/DDBJ databases">
        <title>Genome sequence of Nocardia seriolae strain EM150506, isolated from Anguila japonica.</title>
        <authorList>
            <person name="Han H.-J."/>
        </authorList>
    </citation>
    <scope>NUCLEOTIDE SEQUENCE [LARGE SCALE GENOMIC DNA]</scope>
    <source>
        <strain evidence="2 5">EM150506</strain>
    </source>
</reference>
<dbReference type="AlphaFoldDB" id="A0A0B8N2G4"/>
<organism evidence="3 4">
    <name type="scientific">Nocardia seriolae</name>
    <dbReference type="NCBI Taxonomy" id="37332"/>
    <lineage>
        <taxon>Bacteria</taxon>
        <taxon>Bacillati</taxon>
        <taxon>Actinomycetota</taxon>
        <taxon>Actinomycetes</taxon>
        <taxon>Mycobacteriales</taxon>
        <taxon>Nocardiaceae</taxon>
        <taxon>Nocardia</taxon>
    </lineage>
</organism>
<feature type="domain" description="Glycosyltransferase 2-like" evidence="1">
    <location>
        <begin position="321"/>
        <end position="448"/>
    </location>
</feature>
<dbReference type="GO" id="GO:0016757">
    <property type="term" value="F:glycosyltransferase activity"/>
    <property type="evidence" value="ECO:0007669"/>
    <property type="project" value="UniProtKB-KW"/>
</dbReference>
<dbReference type="OrthoDB" id="9771846at2"/>
<dbReference type="PANTHER" id="PTHR43179">
    <property type="entry name" value="RHAMNOSYLTRANSFERASE WBBL"/>
    <property type="match status" value="1"/>
</dbReference>
<feature type="domain" description="Glycosyltransferase 2-like" evidence="1">
    <location>
        <begin position="11"/>
        <end position="133"/>
    </location>
</feature>
<evidence type="ECO:0000313" key="2">
    <source>
        <dbReference type="EMBL" id="APA96544.1"/>
    </source>
</evidence>
<evidence type="ECO:0000313" key="5">
    <source>
        <dbReference type="Proteomes" id="UP000180166"/>
    </source>
</evidence>
<dbReference type="SUPFAM" id="SSF53448">
    <property type="entry name" value="Nucleotide-diphospho-sugar transferases"/>
    <property type="match status" value="2"/>
</dbReference>